<sequence length="194" mass="21844">MTDPQIPEIPEIQRHLHPTVTDDPAWLKRIDGVSTVLNRIAAVIAATFLVLMTLLILTEITLRLFSLSTYMADVLVGYGVAAITFLAAPWALQEGAMIRVTVLTERMNVRLRWVSEAFVLFSVGFIILFLMAYQWKSVAKLFARGSTSQHFIPIPLWIPESFFLIGLALILLQIIVRILRLFTVGHAEERALSL</sequence>
<evidence type="ECO:0000256" key="9">
    <source>
        <dbReference type="RuleBase" id="RU369079"/>
    </source>
</evidence>
<evidence type="ECO:0000256" key="7">
    <source>
        <dbReference type="ARBA" id="ARBA00023136"/>
    </source>
</evidence>
<evidence type="ECO:0000256" key="8">
    <source>
        <dbReference type="ARBA" id="ARBA00038436"/>
    </source>
</evidence>
<comment type="function">
    <text evidence="9">Part of the tripartite ATP-independent periplasmic (TRAP) transport system.</text>
</comment>
<dbReference type="OrthoDB" id="9797534at2"/>
<evidence type="ECO:0000256" key="1">
    <source>
        <dbReference type="ARBA" id="ARBA00004429"/>
    </source>
</evidence>
<evidence type="ECO:0000256" key="3">
    <source>
        <dbReference type="ARBA" id="ARBA00022475"/>
    </source>
</evidence>
<dbReference type="Pfam" id="PF04290">
    <property type="entry name" value="DctQ"/>
    <property type="match status" value="1"/>
</dbReference>
<dbReference type="GO" id="GO:0022857">
    <property type="term" value="F:transmembrane transporter activity"/>
    <property type="evidence" value="ECO:0007669"/>
    <property type="project" value="UniProtKB-UniRule"/>
</dbReference>
<dbReference type="EMBL" id="QAOH01000005">
    <property type="protein sequence ID" value="PTQ73331.1"/>
    <property type="molecule type" value="Genomic_DNA"/>
</dbReference>
<name>A0A2T5HP26_9RHOB</name>
<keyword evidence="7 9" id="KW-0472">Membrane</keyword>
<proteinExistence type="inferred from homology"/>
<dbReference type="InterPro" id="IPR055348">
    <property type="entry name" value="DctQ"/>
</dbReference>
<keyword evidence="5 9" id="KW-0812">Transmembrane</keyword>
<comment type="caution">
    <text evidence="11">The sequence shown here is derived from an EMBL/GenBank/DDBJ whole genome shotgun (WGS) entry which is preliminary data.</text>
</comment>
<dbReference type="Proteomes" id="UP000244077">
    <property type="component" value="Unassembled WGS sequence"/>
</dbReference>
<reference evidence="11 12" key="1">
    <citation type="submission" date="2018-04" db="EMBL/GenBank/DDBJ databases">
        <title>Genomic Encyclopedia of Archaeal and Bacterial Type Strains, Phase II (KMG-II): from individual species to whole genera.</title>
        <authorList>
            <person name="Goeker M."/>
        </authorList>
    </citation>
    <scope>NUCLEOTIDE SEQUENCE [LARGE SCALE GENOMIC DNA]</scope>
    <source>
        <strain evidence="11 12">DSM 100434</strain>
    </source>
</reference>
<dbReference type="PANTHER" id="PTHR35011">
    <property type="entry name" value="2,3-DIKETO-L-GULONATE TRAP TRANSPORTER SMALL PERMEASE PROTEIN YIAM"/>
    <property type="match status" value="1"/>
</dbReference>
<evidence type="ECO:0000313" key="12">
    <source>
        <dbReference type="Proteomes" id="UP000244077"/>
    </source>
</evidence>
<organism evidence="11 12">
    <name type="scientific">Celeribacter persicus</name>
    <dbReference type="NCBI Taxonomy" id="1651082"/>
    <lineage>
        <taxon>Bacteria</taxon>
        <taxon>Pseudomonadati</taxon>
        <taxon>Pseudomonadota</taxon>
        <taxon>Alphaproteobacteria</taxon>
        <taxon>Rhodobacterales</taxon>
        <taxon>Roseobacteraceae</taxon>
        <taxon>Celeribacter</taxon>
    </lineage>
</organism>
<evidence type="ECO:0000256" key="2">
    <source>
        <dbReference type="ARBA" id="ARBA00022448"/>
    </source>
</evidence>
<comment type="similarity">
    <text evidence="8 9">Belongs to the TRAP transporter small permease family.</text>
</comment>
<dbReference type="PANTHER" id="PTHR35011:SF2">
    <property type="entry name" value="2,3-DIKETO-L-GULONATE TRAP TRANSPORTER SMALL PERMEASE PROTEIN YIAM"/>
    <property type="match status" value="1"/>
</dbReference>
<dbReference type="InterPro" id="IPR007387">
    <property type="entry name" value="TRAP_DctQ"/>
</dbReference>
<keyword evidence="2 9" id="KW-0813">Transport</keyword>
<comment type="subunit">
    <text evidence="9">The complex comprises the extracytoplasmic solute receptor protein and the two transmembrane proteins.</text>
</comment>
<keyword evidence="6 9" id="KW-1133">Transmembrane helix</keyword>
<evidence type="ECO:0000313" key="11">
    <source>
        <dbReference type="EMBL" id="PTQ73331.1"/>
    </source>
</evidence>
<feature type="domain" description="Tripartite ATP-independent periplasmic transporters DctQ component" evidence="10">
    <location>
        <begin position="52"/>
        <end position="183"/>
    </location>
</feature>
<evidence type="ECO:0000256" key="5">
    <source>
        <dbReference type="ARBA" id="ARBA00022692"/>
    </source>
</evidence>
<keyword evidence="12" id="KW-1185">Reference proteome</keyword>
<accession>A0A2T5HP26</accession>
<dbReference type="RefSeq" id="WP_107816048.1">
    <property type="nucleotide sequence ID" value="NZ_QAOH01000005.1"/>
</dbReference>
<feature type="transmembrane region" description="Helical" evidence="9">
    <location>
        <begin position="70"/>
        <end position="92"/>
    </location>
</feature>
<comment type="subcellular location">
    <subcellularLocation>
        <location evidence="1 9">Cell inner membrane</location>
        <topology evidence="1 9">Multi-pass membrane protein</topology>
    </subcellularLocation>
</comment>
<evidence type="ECO:0000256" key="4">
    <source>
        <dbReference type="ARBA" id="ARBA00022519"/>
    </source>
</evidence>
<feature type="transmembrane region" description="Helical" evidence="9">
    <location>
        <begin position="113"/>
        <end position="134"/>
    </location>
</feature>
<gene>
    <name evidence="11" type="ORF">C8N42_10531</name>
</gene>
<evidence type="ECO:0000259" key="10">
    <source>
        <dbReference type="Pfam" id="PF04290"/>
    </source>
</evidence>
<dbReference type="GO" id="GO:0005886">
    <property type="term" value="C:plasma membrane"/>
    <property type="evidence" value="ECO:0007669"/>
    <property type="project" value="UniProtKB-SubCell"/>
</dbReference>
<feature type="transmembrane region" description="Helical" evidence="9">
    <location>
        <begin position="154"/>
        <end position="176"/>
    </location>
</feature>
<keyword evidence="3" id="KW-1003">Cell membrane</keyword>
<evidence type="ECO:0000256" key="6">
    <source>
        <dbReference type="ARBA" id="ARBA00022989"/>
    </source>
</evidence>
<protein>
    <recommendedName>
        <fullName evidence="9">TRAP transporter small permease protein</fullName>
    </recommendedName>
</protein>
<feature type="transmembrane region" description="Helical" evidence="9">
    <location>
        <begin position="36"/>
        <end position="58"/>
    </location>
</feature>
<keyword evidence="4 9" id="KW-0997">Cell inner membrane</keyword>
<dbReference type="AlphaFoldDB" id="A0A2T5HP26"/>
<dbReference type="GO" id="GO:0015740">
    <property type="term" value="P:C4-dicarboxylate transport"/>
    <property type="evidence" value="ECO:0007669"/>
    <property type="project" value="TreeGrafter"/>
</dbReference>